<dbReference type="Proteomes" id="UP000002497">
    <property type="component" value="Unassembled WGS sequence"/>
</dbReference>
<dbReference type="AlphaFoldDB" id="E9DJ63"/>
<reference evidence="2" key="2">
    <citation type="submission" date="2010-03" db="EMBL/GenBank/DDBJ databases">
        <title>The genome sequence of Coccidioides posadasii strain Silveira.</title>
        <authorList>
            <consortium name="The Broad Institute Genome Sequencing Center for Infectious Disease"/>
            <person name="Neafsey D."/>
            <person name="Orbach M."/>
            <person name="Henn M.R."/>
            <person name="Cole G.T."/>
            <person name="Galgiani J."/>
            <person name="Gardner M.J."/>
            <person name="Kirkland T.N."/>
            <person name="Taylor J.W."/>
            <person name="Young S.K."/>
            <person name="Zeng Q."/>
            <person name="Koehrsen M."/>
            <person name="Alvarado L."/>
            <person name="Berlin A."/>
            <person name="Borenstein D."/>
            <person name="Chapman S.B."/>
            <person name="Chen Z."/>
            <person name="Engels R."/>
            <person name="Freedman E."/>
            <person name="Gellesch M."/>
            <person name="Goldberg J."/>
            <person name="Griggs A."/>
            <person name="Gujja S."/>
            <person name="Heilman E."/>
            <person name="Heiman D."/>
            <person name="Howarth C."/>
            <person name="Jen D."/>
            <person name="Larson L."/>
            <person name="Mehta T."/>
            <person name="Neiman D."/>
            <person name="Park D."/>
            <person name="Pearson M."/>
            <person name="Richards J."/>
            <person name="Roberts A."/>
            <person name="Saif S."/>
            <person name="Shea T."/>
            <person name="Shenoy N."/>
            <person name="Sisk P."/>
            <person name="Stolte C."/>
            <person name="Sykes S."/>
            <person name="Walk T."/>
            <person name="White J."/>
            <person name="Yandava C."/>
            <person name="Haas B."/>
            <person name="Nusbaum C."/>
            <person name="Birren B."/>
        </authorList>
    </citation>
    <scope>NUCLEOTIDE SEQUENCE [LARGE SCALE GENOMIC DNA]</scope>
    <source>
        <strain evidence="2">RMSCC 757 / Silveira</strain>
    </source>
</reference>
<keyword evidence="2" id="KW-1185">Reference proteome</keyword>
<accession>E9DJ63</accession>
<dbReference type="EMBL" id="GL636514">
    <property type="protein sequence ID" value="EFW13515.1"/>
    <property type="molecule type" value="Genomic_DNA"/>
</dbReference>
<name>E9DJ63_COCPS</name>
<dbReference type="HOGENOM" id="CLU_1610606_0_0_1"/>
<dbReference type="VEuPathDB" id="FungiDB:D8B26_004165"/>
<sequence length="165" mass="18239">MCTEPLIVVIGGMQRKSEFLAVGYKFGRLTKRCLYNLNKVDIYAFSLLSVGFQRAFTVGTFATKPRRSSYGPPTLADKFASHMEVGAEMEVISPTKVPLGWDLWWTESRKRSIRIRSDLLVVAPVSGEMGSRCEANTLSKGERRPSSLAVRILMSGFGSQIRGAG</sequence>
<evidence type="ECO:0000313" key="1">
    <source>
        <dbReference type="EMBL" id="EFW13515.1"/>
    </source>
</evidence>
<dbReference type="VEuPathDB" id="FungiDB:CPSG_09862"/>
<organism evidence="2">
    <name type="scientific">Coccidioides posadasii (strain RMSCC 757 / Silveira)</name>
    <name type="common">Valley fever fungus</name>
    <dbReference type="NCBI Taxonomy" id="443226"/>
    <lineage>
        <taxon>Eukaryota</taxon>
        <taxon>Fungi</taxon>
        <taxon>Dikarya</taxon>
        <taxon>Ascomycota</taxon>
        <taxon>Pezizomycotina</taxon>
        <taxon>Eurotiomycetes</taxon>
        <taxon>Eurotiomycetidae</taxon>
        <taxon>Onygenales</taxon>
        <taxon>Onygenaceae</taxon>
        <taxon>Coccidioides</taxon>
    </lineage>
</organism>
<gene>
    <name evidence="1" type="ORF">CPSG_09862</name>
</gene>
<reference evidence="2" key="1">
    <citation type="journal article" date="2010" name="Genome Res.">
        <title>Population genomic sequencing of Coccidioides fungi reveals recent hybridization and transposon control.</title>
        <authorList>
            <person name="Neafsey D.E."/>
            <person name="Barker B.M."/>
            <person name="Sharpton T.J."/>
            <person name="Stajich J.E."/>
            <person name="Park D.J."/>
            <person name="Whiston E."/>
            <person name="Hung C.-Y."/>
            <person name="McMahan C."/>
            <person name="White J."/>
            <person name="Sykes S."/>
            <person name="Heiman D."/>
            <person name="Young S."/>
            <person name="Zeng Q."/>
            <person name="Abouelleil A."/>
            <person name="Aftuck L."/>
            <person name="Bessette D."/>
            <person name="Brown A."/>
            <person name="FitzGerald M."/>
            <person name="Lui A."/>
            <person name="Macdonald J.P."/>
            <person name="Priest M."/>
            <person name="Orbach M.J."/>
            <person name="Galgiani J.N."/>
            <person name="Kirkland T.N."/>
            <person name="Cole G.T."/>
            <person name="Birren B.W."/>
            <person name="Henn M.R."/>
            <person name="Taylor J.W."/>
            <person name="Rounsley S.D."/>
        </authorList>
    </citation>
    <scope>NUCLEOTIDE SEQUENCE [LARGE SCALE GENOMIC DNA]</scope>
    <source>
        <strain evidence="2">RMSCC 757 / Silveira</strain>
    </source>
</reference>
<proteinExistence type="predicted"/>
<protein>
    <submittedName>
        <fullName evidence="1">Predicted protein</fullName>
    </submittedName>
</protein>
<evidence type="ECO:0000313" key="2">
    <source>
        <dbReference type="Proteomes" id="UP000002497"/>
    </source>
</evidence>